<comment type="similarity">
    <text evidence="1 5 6">Belongs to the bacterial ribosomal protein bS21 family.</text>
</comment>
<protein>
    <recommendedName>
        <fullName evidence="4 5">Small ribosomal subunit protein bS21</fullName>
    </recommendedName>
</protein>
<dbReference type="PRINTS" id="PR00976">
    <property type="entry name" value="RIBOSOMALS21"/>
</dbReference>
<evidence type="ECO:0000256" key="6">
    <source>
        <dbReference type="RuleBase" id="RU000667"/>
    </source>
</evidence>
<dbReference type="GO" id="GO:1990904">
    <property type="term" value="C:ribonucleoprotein complex"/>
    <property type="evidence" value="ECO:0007669"/>
    <property type="project" value="UniProtKB-KW"/>
</dbReference>
<sequence>MIIINLNKKENIETVIKNFKNIIDKIGILNTIKLKEFYEKPNQKKKRKLKEIKKKNKLKIKLLNLSKINY</sequence>
<dbReference type="InterPro" id="IPR038380">
    <property type="entry name" value="Ribosomal_bS21_sf"/>
</dbReference>
<dbReference type="NCBIfam" id="TIGR00030">
    <property type="entry name" value="S21p"/>
    <property type="match status" value="1"/>
</dbReference>
<gene>
    <name evidence="5 7" type="primary">rpsU</name>
    <name evidence="7" type="ordered locus">ZICARI_093</name>
</gene>
<evidence type="ECO:0000256" key="5">
    <source>
        <dbReference type="HAMAP-Rule" id="MF_00358"/>
    </source>
</evidence>
<reference evidence="7 8" key="1">
    <citation type="journal article" date="2010" name="Genome Biol. Evol.">
        <title>Functional convergence in reduced genomes of bacterial symbionts spanning 200 My of evolution.</title>
        <authorList>
            <person name="McCutcheon J.P."/>
            <person name="Moran N.A."/>
        </authorList>
    </citation>
    <scope>NUCLEOTIDE SEQUENCE [LARGE SCALE GENOMIC DNA]</scope>
    <source>
        <strain evidence="7 8">CARI</strain>
    </source>
</reference>
<evidence type="ECO:0000256" key="3">
    <source>
        <dbReference type="ARBA" id="ARBA00023274"/>
    </source>
</evidence>
<dbReference type="AlphaFoldDB" id="E0TIT4"/>
<evidence type="ECO:0000313" key="8">
    <source>
        <dbReference type="Proteomes" id="UP000001303"/>
    </source>
</evidence>
<dbReference type="HAMAP" id="MF_00358">
    <property type="entry name" value="Ribosomal_bS21"/>
    <property type="match status" value="1"/>
</dbReference>
<dbReference type="STRING" id="871271.ZICARI_093"/>
<accession>E0TIT4</accession>
<keyword evidence="8" id="KW-1185">Reference proteome</keyword>
<evidence type="ECO:0000256" key="4">
    <source>
        <dbReference type="ARBA" id="ARBA00035135"/>
    </source>
</evidence>
<dbReference type="GO" id="GO:0005840">
    <property type="term" value="C:ribosome"/>
    <property type="evidence" value="ECO:0007669"/>
    <property type="project" value="UniProtKB-KW"/>
</dbReference>
<keyword evidence="2 5" id="KW-0689">Ribosomal protein</keyword>
<organism evidence="7 8">
    <name type="scientific">Zinderia insecticola (strain CARI)</name>
    <dbReference type="NCBI Taxonomy" id="871271"/>
    <lineage>
        <taxon>Bacteria</taxon>
        <taxon>Pseudomonadati</taxon>
        <taxon>Pseudomonadota</taxon>
        <taxon>Betaproteobacteria</taxon>
        <taxon>Burkholderiales</taxon>
        <taxon>Oxalobacteraceae</taxon>
        <taxon>Candidatus Zinderia</taxon>
    </lineage>
</organism>
<dbReference type="Pfam" id="PF01165">
    <property type="entry name" value="Ribosomal_S21"/>
    <property type="match status" value="1"/>
</dbReference>
<dbReference type="EMBL" id="CP002161">
    <property type="protein sequence ID" value="ADM89711.1"/>
    <property type="molecule type" value="Genomic_DNA"/>
</dbReference>
<dbReference type="GO" id="GO:0006412">
    <property type="term" value="P:translation"/>
    <property type="evidence" value="ECO:0007669"/>
    <property type="project" value="UniProtKB-UniRule"/>
</dbReference>
<reference key="2">
    <citation type="submission" date="2010-08" db="EMBL/GenBank/DDBJ databases">
        <title>Functional convergence in reduced genomes of bacterial symbionts spanning 200 million years of evolution.</title>
        <authorList>
            <person name="McCutcheon J.P."/>
            <person name="Moran N.A."/>
        </authorList>
    </citation>
    <scope>NUCLEOTIDE SEQUENCE</scope>
    <source>
        <strain>CARI</strain>
    </source>
</reference>
<dbReference type="Gene3D" id="1.20.5.1150">
    <property type="entry name" value="Ribosomal protein S8"/>
    <property type="match status" value="1"/>
</dbReference>
<name>E0TIT4_ZINIC</name>
<evidence type="ECO:0000256" key="1">
    <source>
        <dbReference type="ARBA" id="ARBA00006640"/>
    </source>
</evidence>
<dbReference type="Proteomes" id="UP000001303">
    <property type="component" value="Chromosome"/>
</dbReference>
<evidence type="ECO:0000313" key="7">
    <source>
        <dbReference type="EMBL" id="ADM89711.1"/>
    </source>
</evidence>
<proteinExistence type="inferred from homology"/>
<dbReference type="KEGG" id="zin:ZICARI_093"/>
<keyword evidence="3 5" id="KW-0687">Ribonucleoprotein</keyword>
<dbReference type="InterPro" id="IPR001911">
    <property type="entry name" value="Ribosomal_bS21"/>
</dbReference>
<evidence type="ECO:0000256" key="2">
    <source>
        <dbReference type="ARBA" id="ARBA00022980"/>
    </source>
</evidence>
<dbReference type="HOGENOM" id="CLU_159258_1_2_4"/>
<dbReference type="GO" id="GO:0003735">
    <property type="term" value="F:structural constituent of ribosome"/>
    <property type="evidence" value="ECO:0007669"/>
    <property type="project" value="InterPro"/>
</dbReference>